<keyword evidence="2" id="KW-0479">Metal-binding</keyword>
<dbReference type="AlphaFoldDB" id="A3DM92"/>
<dbReference type="PANTHER" id="PTHR11995">
    <property type="entry name" value="NADH DEHYDROGENASE"/>
    <property type="match status" value="1"/>
</dbReference>
<keyword evidence="2" id="KW-0004">4Fe-4S</keyword>
<dbReference type="EMBL" id="CP000575">
    <property type="protein sequence ID" value="ABN69752.1"/>
    <property type="molecule type" value="Genomic_DNA"/>
</dbReference>
<keyword evidence="2" id="KW-0408">Iron</keyword>
<dbReference type="InterPro" id="IPR006138">
    <property type="entry name" value="NADH_UQ_OxRdtase_20Kd_su"/>
</dbReference>
<accession>A3DM92</accession>
<dbReference type="GO" id="GO:0051539">
    <property type="term" value="F:4 iron, 4 sulfur cluster binding"/>
    <property type="evidence" value="ECO:0007669"/>
    <property type="project" value="UniProtKB-KW"/>
</dbReference>
<evidence type="ECO:0000259" key="3">
    <source>
        <dbReference type="Pfam" id="PF01058"/>
    </source>
</evidence>
<dbReference type="GO" id="GO:0046872">
    <property type="term" value="F:metal ion binding"/>
    <property type="evidence" value="ECO:0007669"/>
    <property type="project" value="UniProtKB-KW"/>
</dbReference>
<protein>
    <submittedName>
        <fullName evidence="4">NADH-quinone oxidoreductase, B subunit</fullName>
    </submittedName>
</protein>
<dbReference type="NCBIfam" id="TIGR01957">
    <property type="entry name" value="nuoB_fam"/>
    <property type="match status" value="1"/>
</dbReference>
<dbReference type="InterPro" id="IPR006137">
    <property type="entry name" value="NADH_UbQ_OxRdtase-like_20kDa"/>
</dbReference>
<dbReference type="GO" id="GO:0015990">
    <property type="term" value="P:electron transport coupled proton transport"/>
    <property type="evidence" value="ECO:0007669"/>
    <property type="project" value="TreeGrafter"/>
</dbReference>
<feature type="domain" description="NADH:ubiquinone oxidoreductase-like 20kDa subunit" evidence="3">
    <location>
        <begin position="26"/>
        <end position="138"/>
    </location>
</feature>
<dbReference type="GO" id="GO:0009060">
    <property type="term" value="P:aerobic respiration"/>
    <property type="evidence" value="ECO:0007669"/>
    <property type="project" value="TreeGrafter"/>
</dbReference>
<dbReference type="GO" id="GO:0008137">
    <property type="term" value="F:NADH dehydrogenase (ubiquinone) activity"/>
    <property type="evidence" value="ECO:0007669"/>
    <property type="project" value="InterPro"/>
</dbReference>
<name>A3DM92_STAMF</name>
<evidence type="ECO:0000313" key="5">
    <source>
        <dbReference type="Proteomes" id="UP000000254"/>
    </source>
</evidence>
<dbReference type="KEGG" id="smr:Smar_0646"/>
<dbReference type="GO" id="GO:0048038">
    <property type="term" value="F:quinone binding"/>
    <property type="evidence" value="ECO:0007669"/>
    <property type="project" value="InterPro"/>
</dbReference>
<dbReference type="RefSeq" id="WP_011838943.1">
    <property type="nucleotide sequence ID" value="NC_009033.1"/>
</dbReference>
<keyword evidence="5" id="KW-1185">Reference proteome</keyword>
<proteinExistence type="inferred from homology"/>
<reference evidence="5" key="1">
    <citation type="journal article" date="2009" name="BMC Genomics">
        <title>The complete genome sequence of Staphylothermus marinus reveals differences in sulfur metabolism among heterotrophic Crenarchaeota.</title>
        <authorList>
            <person name="Anderson I.J."/>
            <person name="Dharmarajan L."/>
            <person name="Rodriguez J."/>
            <person name="Hooper S."/>
            <person name="Porat I."/>
            <person name="Ulrich L.E."/>
            <person name="Elkins J.G."/>
            <person name="Mavromatis K."/>
            <person name="Sun H."/>
            <person name="Land M."/>
            <person name="Lapidus A."/>
            <person name="Lucas S."/>
            <person name="Barry K."/>
            <person name="Huber H."/>
            <person name="Zhulin I.B."/>
            <person name="Whitman W.B."/>
            <person name="Mukhopadhyay B."/>
            <person name="Woese C."/>
            <person name="Bristow J."/>
            <person name="Kyrpides N."/>
        </authorList>
    </citation>
    <scope>NUCLEOTIDE SEQUENCE [LARGE SCALE GENOMIC DNA]</scope>
    <source>
        <strain evidence="5">ATCC 43588 / DSM 3639 / JCM 9404 / F1</strain>
    </source>
</reference>
<dbReference type="STRING" id="399550.Smar_0646"/>
<dbReference type="GeneID" id="4906703"/>
<evidence type="ECO:0000256" key="2">
    <source>
        <dbReference type="RuleBase" id="RU004464"/>
    </source>
</evidence>
<organism evidence="4 5">
    <name type="scientific">Staphylothermus marinus (strain ATCC 43588 / DSM 3639 / JCM 9404 / F1)</name>
    <dbReference type="NCBI Taxonomy" id="399550"/>
    <lineage>
        <taxon>Archaea</taxon>
        <taxon>Thermoproteota</taxon>
        <taxon>Thermoprotei</taxon>
        <taxon>Desulfurococcales</taxon>
        <taxon>Desulfurococcaceae</taxon>
        <taxon>Staphylothermus</taxon>
    </lineage>
</organism>
<dbReference type="SUPFAM" id="SSF56770">
    <property type="entry name" value="HydA/Nqo6-like"/>
    <property type="match status" value="1"/>
</dbReference>
<comment type="similarity">
    <text evidence="1 2">Belongs to the complex I 20 kDa subunit family.</text>
</comment>
<evidence type="ECO:0000256" key="1">
    <source>
        <dbReference type="ARBA" id="ARBA00009173"/>
    </source>
</evidence>
<reference evidence="4 5" key="2">
    <citation type="journal article" date="2009" name="Stand. Genomic Sci.">
        <title>Complete genome sequence of Staphylothermus marinus Stetter and Fiala 1986 type strain F1.</title>
        <authorList>
            <person name="Anderson I.J."/>
            <person name="Sun H."/>
            <person name="Lapidus A."/>
            <person name="Copeland A."/>
            <person name="Glavina Del Rio T."/>
            <person name="Tice H."/>
            <person name="Dalin E."/>
            <person name="Lucas S."/>
            <person name="Barry K."/>
            <person name="Land M."/>
            <person name="Richardson P."/>
            <person name="Huber H."/>
            <person name="Kyrpides N.C."/>
        </authorList>
    </citation>
    <scope>NUCLEOTIDE SEQUENCE [LARGE SCALE GENOMIC DNA]</scope>
    <source>
        <strain evidence="5">ATCC 43588 / DSM 3639 / JCM 9404 / F1</strain>
    </source>
</reference>
<keyword evidence="2" id="KW-0411">Iron-sulfur</keyword>
<dbReference type="GO" id="GO:0045271">
    <property type="term" value="C:respiratory chain complex I"/>
    <property type="evidence" value="ECO:0007669"/>
    <property type="project" value="TreeGrafter"/>
</dbReference>
<evidence type="ECO:0000313" key="4">
    <source>
        <dbReference type="EMBL" id="ABN69752.1"/>
    </source>
</evidence>
<dbReference type="OrthoDB" id="17299at2157"/>
<dbReference type="Proteomes" id="UP000000254">
    <property type="component" value="Chromosome"/>
</dbReference>
<keyword evidence="2" id="KW-0520">NAD</keyword>
<dbReference type="NCBIfam" id="NF005012">
    <property type="entry name" value="PRK06411.1"/>
    <property type="match status" value="1"/>
</dbReference>
<dbReference type="Pfam" id="PF01058">
    <property type="entry name" value="Oxidored_q6"/>
    <property type="match status" value="1"/>
</dbReference>
<dbReference type="eggNOG" id="arCOG01554">
    <property type="taxonomic scope" value="Archaea"/>
</dbReference>
<gene>
    <name evidence="4" type="ordered locus">Smar_0646</name>
</gene>
<dbReference type="Gene3D" id="3.40.50.12280">
    <property type="match status" value="1"/>
</dbReference>
<dbReference type="HOGENOM" id="CLU_055737_7_3_2"/>
<sequence length="179" mass="20583">MSGKKKFKLGFAEWVRSRSIWMIHYCSACGAIELPPNMMAPLDAERWGIMPAPSPRQADVLVIMGYVTKKTLKVLMRLYHQMPEPRYVMVGCNCPATGGLYWDSYSTVKAVDEFLPVDVWVPGCMPRAEDWLQGFLKLRKKISEGRIVNPRPVEEPGELEELIYREIEMREKMMAKVRG</sequence>
<dbReference type="PANTHER" id="PTHR11995:SF14">
    <property type="entry name" value="NADH DEHYDROGENASE [UBIQUINONE] IRON-SULFUR PROTEIN 7, MITOCHONDRIAL"/>
    <property type="match status" value="1"/>
</dbReference>